<keyword evidence="1" id="KW-0472">Membrane</keyword>
<reference evidence="2 3" key="1">
    <citation type="submission" date="2024-04" db="EMBL/GenBank/DDBJ databases">
        <authorList>
            <person name="Rising A."/>
            <person name="Reimegard J."/>
            <person name="Sonavane S."/>
            <person name="Akerstrom W."/>
            <person name="Nylinder S."/>
            <person name="Hedman E."/>
            <person name="Kallberg Y."/>
        </authorList>
    </citation>
    <scope>NUCLEOTIDE SEQUENCE [LARGE SCALE GENOMIC DNA]</scope>
</reference>
<comment type="caution">
    <text evidence="2">The sequence shown here is derived from an EMBL/GenBank/DDBJ whole genome shotgun (WGS) entry which is preliminary data.</text>
</comment>
<evidence type="ECO:0000313" key="3">
    <source>
        <dbReference type="Proteomes" id="UP001497382"/>
    </source>
</evidence>
<dbReference type="Proteomes" id="UP001497382">
    <property type="component" value="Unassembled WGS sequence"/>
</dbReference>
<dbReference type="EMBL" id="CAXIEN010000351">
    <property type="protein sequence ID" value="CAL1294704.1"/>
    <property type="molecule type" value="Genomic_DNA"/>
</dbReference>
<evidence type="ECO:0000313" key="2">
    <source>
        <dbReference type="EMBL" id="CAL1294704.1"/>
    </source>
</evidence>
<keyword evidence="3" id="KW-1185">Reference proteome</keyword>
<evidence type="ECO:0000256" key="1">
    <source>
        <dbReference type="SAM" id="Phobius"/>
    </source>
</evidence>
<feature type="non-terminal residue" evidence="2">
    <location>
        <position position="1"/>
    </location>
</feature>
<proteinExistence type="predicted"/>
<sequence length="52" mass="6036">ALLPACFLFAPPVFFFIYFNFLVSNRSFFQKILILSGVQWIVALPHPSRNTF</sequence>
<feature type="transmembrane region" description="Helical" evidence="1">
    <location>
        <begin position="6"/>
        <end position="23"/>
    </location>
</feature>
<keyword evidence="1" id="KW-1133">Transmembrane helix</keyword>
<gene>
    <name evidence="2" type="ORF">LARSCL_LOCUS18877</name>
</gene>
<name>A0AAV2BGD2_9ARAC</name>
<accession>A0AAV2BGD2</accession>
<keyword evidence="1" id="KW-0812">Transmembrane</keyword>
<protein>
    <submittedName>
        <fullName evidence="2">Uncharacterized protein</fullName>
    </submittedName>
</protein>
<organism evidence="2 3">
    <name type="scientific">Larinioides sclopetarius</name>
    <dbReference type="NCBI Taxonomy" id="280406"/>
    <lineage>
        <taxon>Eukaryota</taxon>
        <taxon>Metazoa</taxon>
        <taxon>Ecdysozoa</taxon>
        <taxon>Arthropoda</taxon>
        <taxon>Chelicerata</taxon>
        <taxon>Arachnida</taxon>
        <taxon>Araneae</taxon>
        <taxon>Araneomorphae</taxon>
        <taxon>Entelegynae</taxon>
        <taxon>Araneoidea</taxon>
        <taxon>Araneidae</taxon>
        <taxon>Larinioides</taxon>
    </lineage>
</organism>
<dbReference type="AlphaFoldDB" id="A0AAV2BGD2"/>